<feature type="domain" description="Cytochrome b5 heme-binding" evidence="15">
    <location>
        <begin position="899"/>
        <end position="986"/>
    </location>
</feature>
<evidence type="ECO:0000256" key="10">
    <source>
        <dbReference type="ARBA" id="ARBA00023175"/>
    </source>
</evidence>
<dbReference type="OrthoDB" id="370884at2759"/>
<dbReference type="Proteomes" id="UP000193560">
    <property type="component" value="Unassembled WGS sequence"/>
</dbReference>
<feature type="domain" description="DEK-C" evidence="17">
    <location>
        <begin position="1805"/>
        <end position="1860"/>
    </location>
</feature>
<dbReference type="GO" id="GO:0031505">
    <property type="term" value="P:fungal-type cell wall organization"/>
    <property type="evidence" value="ECO:0007669"/>
    <property type="project" value="TreeGrafter"/>
</dbReference>
<evidence type="ECO:0000256" key="14">
    <source>
        <dbReference type="SAM" id="Phobius"/>
    </source>
</evidence>
<dbReference type="Gene3D" id="1.10.10.60">
    <property type="entry name" value="Homeodomain-like"/>
    <property type="match status" value="1"/>
</dbReference>
<dbReference type="GO" id="GO:0016459">
    <property type="term" value="C:myosin complex"/>
    <property type="evidence" value="ECO:0007669"/>
    <property type="project" value="UniProtKB-KW"/>
</dbReference>
<evidence type="ECO:0000256" key="11">
    <source>
        <dbReference type="ARBA" id="ARBA00023180"/>
    </source>
</evidence>
<keyword evidence="19" id="KW-1185">Reference proteome</keyword>
<protein>
    <recommendedName>
        <fullName evidence="2">chitin synthase</fullName>
        <ecNumber evidence="2">2.4.1.16</ecNumber>
    </recommendedName>
</protein>
<evidence type="ECO:0000256" key="6">
    <source>
        <dbReference type="ARBA" id="ARBA00022692"/>
    </source>
</evidence>
<dbReference type="InterPro" id="IPR001199">
    <property type="entry name" value="Cyt_B5-like_heme/steroid-bd"/>
</dbReference>
<keyword evidence="10 12" id="KW-0505">Motor protein</keyword>
<keyword evidence="11" id="KW-0325">Glycoprotein</keyword>
<feature type="region of interest" description="Disordered" evidence="13">
    <location>
        <begin position="755"/>
        <end position="819"/>
    </location>
</feature>
<dbReference type="Gene3D" id="1.20.58.530">
    <property type="match status" value="1"/>
</dbReference>
<dbReference type="GO" id="GO:0003774">
    <property type="term" value="F:cytoskeletal motor activity"/>
    <property type="evidence" value="ECO:0007669"/>
    <property type="project" value="UniProtKB-UniRule"/>
</dbReference>
<keyword evidence="12" id="KW-0009">Actin-binding</keyword>
<dbReference type="InterPro" id="IPR027417">
    <property type="entry name" value="P-loop_NTPase"/>
</dbReference>
<comment type="subcellular location">
    <subcellularLocation>
        <location evidence="1">Cell membrane</location>
        <topology evidence="1">Multi-pass membrane protein</topology>
    </subcellularLocation>
</comment>
<dbReference type="SUPFAM" id="SSF53448">
    <property type="entry name" value="Nucleotide-diphospho-sugar transferases"/>
    <property type="match status" value="1"/>
</dbReference>
<keyword evidence="12" id="KW-0067">ATP-binding</keyword>
<proteinExistence type="inferred from homology"/>
<evidence type="ECO:0000256" key="5">
    <source>
        <dbReference type="ARBA" id="ARBA00022679"/>
    </source>
</evidence>
<dbReference type="PROSITE" id="PS50255">
    <property type="entry name" value="CYTOCHROME_B5_2"/>
    <property type="match status" value="1"/>
</dbReference>
<dbReference type="EC" id="2.4.1.16" evidence="2"/>
<dbReference type="InterPro" id="IPR014876">
    <property type="entry name" value="DEK_C"/>
</dbReference>
<feature type="region of interest" description="Actin-binding" evidence="12">
    <location>
        <begin position="590"/>
        <end position="612"/>
    </location>
</feature>
<dbReference type="PANTHER" id="PTHR22914:SF45">
    <property type="entry name" value="CHITIN SYNTHASE"/>
    <property type="match status" value="1"/>
</dbReference>
<dbReference type="PROSITE" id="PS51998">
    <property type="entry name" value="DEK_C"/>
    <property type="match status" value="1"/>
</dbReference>
<evidence type="ECO:0000256" key="1">
    <source>
        <dbReference type="ARBA" id="ARBA00004651"/>
    </source>
</evidence>
<dbReference type="Pfam" id="PF03142">
    <property type="entry name" value="Chitin_synth_2"/>
    <property type="match status" value="1"/>
</dbReference>
<evidence type="ECO:0000256" key="7">
    <source>
        <dbReference type="ARBA" id="ARBA00022989"/>
    </source>
</evidence>
<sequence length="1862" mass="211571">MTTCQDLTEIVDTSSENIAEVLRQRYLEDHLYTNIGDTVLVSFNPVLDQDCSREYTIAYKDTQTKQNGPHLYQLVNHAYHHMRRTSLNQSILFCGEPASGKSQQFQRAVAHCLALGSNKKQTKFEQHLQHSQTLIHLWTGAKSTVHDHASRCFQYIELYYSERGRVIGAQHLPFFLDKTRVTQAPQDERNFHIFYTLLAAPLEEKQRLGLTGDGSTLTYLAHTSTLRAASVDDAQLYQDAQQSLKALGFPRPMVVQIFQVLAAILHLGNIVFCQDPVNAQDAAVVKNMDVLTFVADLLGVDSKALLNTLTYKSKLIKRDITTLFLDPVMASKQRHDLAQSLYTVLFTWIVEHINTKLSKQQKTTHSWIALLDGWGPNIRLNQSATLDDLSLNFVNEALHQSMITNAFERDLHDHQDQGLTIPSITRINNNATMDAFHHPSKGIFSILNTQAGRVQQRSKDDVVMDHFISANKSNDAGVQFKKANHTNTFSIQHYWGSVHYDPNGFTERNEDYLCSDFVTLFRGNAYNTPTTNGLLAALFSESNLGDDATSNNRVYVAQHGVIPQHRTPMTSTQPTWDHVPTMGDQLLAGVQELQDVLQSTVPWFVLSLRPNDMMLAYSCDARKVTSQVTAFKLPFLIPSLQVHYNTVFSLQDFWDRYCVSLPLTTGSDIDSSLGLRDRCVAVFQELQWNESKVGIGHDKIYLSNQAFCTLEYDLRGLEKAEAKKNKTSPTGLSPVLRRDTYDGYSFNEDQFSSAVSEDPYDLDDNSTPQNYSPDLHSTPAMILDEKQQQQQQHQQQQLPNGGGGGGGVGGPGNNGLADMIPEDEDIHRMTSARRKWLILVWLLTWWVPSPFLNWCGGMKRKDIRLAWREKVTLCILIFLMSASMVVFIIFFGPLICPHQDVYSSNELQSKTDKDAAFVAIRGEVFDLTKFAPHHWASEVIPEDAIFDYAGKDATNLFPLQVSALCDGTDGNVSDEVVLDFQVNLTDKNAAYHDFRYFTNDYRPDWYHEQLVYMRKNYRLGFMGYEPRDILRQATNVVNVGDISTHRQWAILHGDVYDLTYYLMGGRVPRAPKGQQLPGNVNLNFMDNGIVELFRQLAGTDISKHFDALPINDELRHRQLVCLRNLFFVGKVDTRRSIQCQFSEYFLLIVTGFLCAVILFKFLAALQLGTHREPEEYDKFIVCQVPCYTESEESLRKTIDSIAVLRYDDKRKLIFLVCDGMLIGSGNDRPTPRIVLDILGVDPNVDPEPLSFFSLGEGAKQHNMGKIYSGLYECAGHVVPYVVVVKVGGPGERQKPGNRGKRDSQMVLMRFLNKVHFESAMAPMELEIYHQIKNVIGVNPGFYEFVLMVDADTEVLPDSLNRMVSCFVHDSKVVGLCGETKLANEKDSWVTMIQVYEYYISHFLAKAFESLFGSVTCLPGCFCMYRVRSPAKQQPLLISNQVIDDYSENRVSTLHQKNLLHLGEDRYLTTLILKHFPTYKTRFTADAGCLTNAPDRWSVLLSQRRRWINSTIHNLGELMFLPQLCGFCCFSMRFVVILDLLSTLTMPAIVCYLIYLIYRLVTDAGQVPMISIITLGGVYGLQAIIFILRRKWEHIGWMIVYILAIPLFSFFMPMYSFWHFDDFSWGNTRVVVGEGGHKKAMAADEGRFDPRSIPLKKWKDHENEIWETNSVETKVTEVTAISRRSQQQQHQQHMMAAAAMSSGITNGVYSMGPQPPLPLQSDANSMLRYSQSQQFFRASSIMPGNASIYSEPHQNMMMYPGSTTMTPNNPYYASTPMMNTPSQFSYQHQQQQQPLQHYQQPMTAMDIPDEDIQHEVQRITSTADLMTITKKQVREKLSVHYGMDMAPRKDYINQCIEDALQST</sequence>
<dbReference type="SUPFAM" id="SSF55856">
    <property type="entry name" value="Cytochrome b5-like heme/steroid binding domain"/>
    <property type="match status" value="1"/>
</dbReference>
<dbReference type="InterPro" id="IPR036961">
    <property type="entry name" value="Kinesin_motor_dom_sf"/>
</dbReference>
<feature type="compositionally biased region" description="Gly residues" evidence="13">
    <location>
        <begin position="800"/>
        <end position="813"/>
    </location>
</feature>
<evidence type="ECO:0000313" key="18">
    <source>
        <dbReference type="EMBL" id="ORZ22177.1"/>
    </source>
</evidence>
<dbReference type="SMART" id="SM01117">
    <property type="entry name" value="Cyt-b5"/>
    <property type="match status" value="2"/>
</dbReference>
<dbReference type="GO" id="GO:0030428">
    <property type="term" value="C:cell septum"/>
    <property type="evidence" value="ECO:0007669"/>
    <property type="project" value="TreeGrafter"/>
</dbReference>
<dbReference type="EMBL" id="MCGE01000004">
    <property type="protein sequence ID" value="ORZ22177.1"/>
    <property type="molecule type" value="Genomic_DNA"/>
</dbReference>
<evidence type="ECO:0000259" key="17">
    <source>
        <dbReference type="PROSITE" id="PS51998"/>
    </source>
</evidence>
<keyword evidence="8 12" id="KW-0518">Myosin</keyword>
<dbReference type="Gene3D" id="1.10.10.820">
    <property type="match status" value="1"/>
</dbReference>
<keyword evidence="9 14" id="KW-0472">Membrane</keyword>
<dbReference type="GO" id="GO:0005886">
    <property type="term" value="C:plasma membrane"/>
    <property type="evidence" value="ECO:0007669"/>
    <property type="project" value="UniProtKB-SubCell"/>
</dbReference>
<keyword evidence="12" id="KW-0547">Nucleotide-binding</keyword>
<evidence type="ECO:0000256" key="9">
    <source>
        <dbReference type="ARBA" id="ARBA00023136"/>
    </source>
</evidence>
<feature type="transmembrane region" description="Helical" evidence="14">
    <location>
        <begin position="1594"/>
        <end position="1617"/>
    </location>
</feature>
<comment type="caution">
    <text evidence="18">The sequence shown here is derived from an EMBL/GenBank/DDBJ whole genome shotgun (WGS) entry which is preliminary data.</text>
</comment>
<evidence type="ECO:0000256" key="12">
    <source>
        <dbReference type="PROSITE-ProRule" id="PRU00782"/>
    </source>
</evidence>
<dbReference type="Pfam" id="PF00173">
    <property type="entry name" value="Cyt-b5"/>
    <property type="match status" value="1"/>
</dbReference>
<keyword evidence="5" id="KW-0808">Transferase</keyword>
<evidence type="ECO:0000256" key="2">
    <source>
        <dbReference type="ARBA" id="ARBA00012543"/>
    </source>
</evidence>
<dbReference type="GO" id="GO:0006031">
    <property type="term" value="P:chitin biosynthetic process"/>
    <property type="evidence" value="ECO:0007669"/>
    <property type="project" value="TreeGrafter"/>
</dbReference>
<reference evidence="18 19" key="1">
    <citation type="submission" date="2016-07" db="EMBL/GenBank/DDBJ databases">
        <title>Pervasive Adenine N6-methylation of Active Genes in Fungi.</title>
        <authorList>
            <consortium name="DOE Joint Genome Institute"/>
            <person name="Mondo S.J."/>
            <person name="Dannebaum R.O."/>
            <person name="Kuo R.C."/>
            <person name="Labutti K."/>
            <person name="Haridas S."/>
            <person name="Kuo A."/>
            <person name="Salamov A."/>
            <person name="Ahrendt S.R."/>
            <person name="Lipzen A."/>
            <person name="Sullivan W."/>
            <person name="Andreopoulos W.B."/>
            <person name="Clum A."/>
            <person name="Lindquist E."/>
            <person name="Daum C."/>
            <person name="Ramamoorthy G.K."/>
            <person name="Gryganskyi A."/>
            <person name="Culley D."/>
            <person name="Magnuson J.K."/>
            <person name="James T.Y."/>
            <person name="O'Malley M.A."/>
            <person name="Stajich J.E."/>
            <person name="Spatafora J.W."/>
            <person name="Visel A."/>
            <person name="Grigoriev I.V."/>
        </authorList>
    </citation>
    <scope>NUCLEOTIDE SEQUENCE [LARGE SCALE GENOMIC DNA]</scope>
    <source>
        <strain evidence="18 19">NRRL 1336</strain>
    </source>
</reference>
<dbReference type="Gene3D" id="3.90.550.10">
    <property type="entry name" value="Spore Coat Polysaccharide Biosynthesis Protein SpsA, Chain A"/>
    <property type="match status" value="1"/>
</dbReference>
<evidence type="ECO:0000313" key="19">
    <source>
        <dbReference type="Proteomes" id="UP000193560"/>
    </source>
</evidence>
<dbReference type="Gene3D" id="3.10.120.10">
    <property type="entry name" value="Cytochrome b5-like heme/steroid binding domain"/>
    <property type="match status" value="1"/>
</dbReference>
<feature type="transmembrane region" description="Helical" evidence="14">
    <location>
        <begin position="1533"/>
        <end position="1557"/>
    </location>
</feature>
<dbReference type="PANTHER" id="PTHR22914">
    <property type="entry name" value="CHITIN SYNTHASE"/>
    <property type="match status" value="1"/>
</dbReference>
<feature type="compositionally biased region" description="Low complexity" evidence="13">
    <location>
        <begin position="788"/>
        <end position="799"/>
    </location>
</feature>
<dbReference type="SUPFAM" id="SSF52540">
    <property type="entry name" value="P-loop containing nucleoside triphosphate hydrolases"/>
    <property type="match status" value="1"/>
</dbReference>
<dbReference type="PROSITE" id="PS51456">
    <property type="entry name" value="MYOSIN_MOTOR"/>
    <property type="match status" value="1"/>
</dbReference>
<organism evidence="18 19">
    <name type="scientific">Absidia repens</name>
    <dbReference type="NCBI Taxonomy" id="90262"/>
    <lineage>
        <taxon>Eukaryota</taxon>
        <taxon>Fungi</taxon>
        <taxon>Fungi incertae sedis</taxon>
        <taxon>Mucoromycota</taxon>
        <taxon>Mucoromycotina</taxon>
        <taxon>Mucoromycetes</taxon>
        <taxon>Mucorales</taxon>
        <taxon>Cunninghamellaceae</taxon>
        <taxon>Absidia</taxon>
    </lineage>
</organism>
<dbReference type="InterPro" id="IPR001609">
    <property type="entry name" value="Myosin_head_motor_dom-like"/>
</dbReference>
<keyword evidence="7 14" id="KW-1133">Transmembrane helix</keyword>
<comment type="similarity">
    <text evidence="12">Belongs to the TRAFAC class myosin-kinesin ATPase superfamily. Myosin family.</text>
</comment>
<dbReference type="InterPro" id="IPR029044">
    <property type="entry name" value="Nucleotide-diphossugar_trans"/>
</dbReference>
<dbReference type="CDD" id="cd04190">
    <property type="entry name" value="Chitin_synth_C"/>
    <property type="match status" value="1"/>
</dbReference>
<dbReference type="Pfam" id="PF00063">
    <property type="entry name" value="Myosin_head"/>
    <property type="match status" value="1"/>
</dbReference>
<accession>A0A1X2ITT0</accession>
<evidence type="ECO:0000256" key="13">
    <source>
        <dbReference type="SAM" id="MobiDB-lite"/>
    </source>
</evidence>
<keyword evidence="4" id="KW-0328">Glycosyltransferase</keyword>
<keyword evidence="3" id="KW-1003">Cell membrane</keyword>
<feature type="transmembrane region" description="Helical" evidence="14">
    <location>
        <begin position="1569"/>
        <end position="1587"/>
    </location>
</feature>
<gene>
    <name evidence="18" type="ORF">BCR42DRAFT_405647</name>
</gene>
<dbReference type="Gene3D" id="3.40.850.10">
    <property type="entry name" value="Kinesin motor domain"/>
    <property type="match status" value="1"/>
</dbReference>
<evidence type="ECO:0000259" key="16">
    <source>
        <dbReference type="PROSITE" id="PS51456"/>
    </source>
</evidence>
<evidence type="ECO:0000259" key="15">
    <source>
        <dbReference type="PROSITE" id="PS50255"/>
    </source>
</evidence>
<dbReference type="SUPFAM" id="SSF109715">
    <property type="entry name" value="DEK C-terminal domain"/>
    <property type="match status" value="1"/>
</dbReference>
<dbReference type="GO" id="GO:0004100">
    <property type="term" value="F:chitin synthase activity"/>
    <property type="evidence" value="ECO:0007669"/>
    <property type="project" value="UniProtKB-EC"/>
</dbReference>
<feature type="transmembrane region" description="Helical" evidence="14">
    <location>
        <begin position="873"/>
        <end position="895"/>
    </location>
</feature>
<feature type="transmembrane region" description="Helical" evidence="14">
    <location>
        <begin position="836"/>
        <end position="852"/>
    </location>
</feature>
<dbReference type="Pfam" id="PF08766">
    <property type="entry name" value="DEK_C"/>
    <property type="match status" value="1"/>
</dbReference>
<dbReference type="GO" id="GO:0005524">
    <property type="term" value="F:ATP binding"/>
    <property type="evidence" value="ECO:0007669"/>
    <property type="project" value="UniProtKB-UniRule"/>
</dbReference>
<keyword evidence="6 14" id="KW-0812">Transmembrane</keyword>
<feature type="transmembrane region" description="Helical" evidence="14">
    <location>
        <begin position="1144"/>
        <end position="1163"/>
    </location>
</feature>
<feature type="domain" description="Myosin motor" evidence="16">
    <location>
        <begin position="2"/>
        <end position="715"/>
    </location>
</feature>
<evidence type="ECO:0000256" key="8">
    <source>
        <dbReference type="ARBA" id="ARBA00023123"/>
    </source>
</evidence>
<name>A0A1X2ITT0_9FUNG</name>
<dbReference type="SMART" id="SM00242">
    <property type="entry name" value="MYSc"/>
    <property type="match status" value="1"/>
</dbReference>
<evidence type="ECO:0000256" key="4">
    <source>
        <dbReference type="ARBA" id="ARBA00022676"/>
    </source>
</evidence>
<dbReference type="Gene3D" id="1.20.120.720">
    <property type="entry name" value="Myosin VI head, motor domain, U50 subdomain"/>
    <property type="match status" value="1"/>
</dbReference>
<evidence type="ECO:0000256" key="3">
    <source>
        <dbReference type="ARBA" id="ARBA00022475"/>
    </source>
</evidence>
<dbReference type="InterPro" id="IPR036400">
    <property type="entry name" value="Cyt_B5-like_heme/steroid_sf"/>
</dbReference>
<dbReference type="GO" id="GO:0003779">
    <property type="term" value="F:actin binding"/>
    <property type="evidence" value="ECO:0007669"/>
    <property type="project" value="UniProtKB-KW"/>
</dbReference>
<dbReference type="InterPro" id="IPR004835">
    <property type="entry name" value="Chitin_synth"/>
</dbReference>
<dbReference type="STRING" id="90262.A0A1X2ITT0"/>
<feature type="binding site" evidence="12">
    <location>
        <begin position="95"/>
        <end position="102"/>
    </location>
    <ligand>
        <name>ATP</name>
        <dbReference type="ChEBI" id="CHEBI:30616"/>
    </ligand>
</feature>